<evidence type="ECO:0000313" key="3">
    <source>
        <dbReference type="Proteomes" id="UP000199149"/>
    </source>
</evidence>
<evidence type="ECO:0000313" key="2">
    <source>
        <dbReference type="EMBL" id="SFN43443.1"/>
    </source>
</evidence>
<keyword evidence="1" id="KW-0732">Signal</keyword>
<organism evidence="2 3">
    <name type="scientific">Algoriella xinjiangensis</name>
    <dbReference type="NCBI Taxonomy" id="684065"/>
    <lineage>
        <taxon>Bacteria</taxon>
        <taxon>Pseudomonadati</taxon>
        <taxon>Bacteroidota</taxon>
        <taxon>Flavobacteriia</taxon>
        <taxon>Flavobacteriales</taxon>
        <taxon>Weeksellaceae</taxon>
        <taxon>Algoriella</taxon>
    </lineage>
</organism>
<proteinExistence type="predicted"/>
<dbReference type="STRING" id="684065.SAMN05421738_11256"/>
<reference evidence="3" key="1">
    <citation type="submission" date="2016-10" db="EMBL/GenBank/DDBJ databases">
        <authorList>
            <person name="Varghese N."/>
            <person name="Submissions S."/>
        </authorList>
    </citation>
    <scope>NUCLEOTIDE SEQUENCE [LARGE SCALE GENOMIC DNA]</scope>
    <source>
        <strain evidence="3">XJ109</strain>
    </source>
</reference>
<dbReference type="AlphaFoldDB" id="A0A1I4Z076"/>
<keyword evidence="3" id="KW-1185">Reference proteome</keyword>
<dbReference type="EMBL" id="FOUZ01000012">
    <property type="protein sequence ID" value="SFN43443.1"/>
    <property type="molecule type" value="Genomic_DNA"/>
</dbReference>
<dbReference type="OrthoDB" id="1122197at2"/>
<feature type="chain" id="PRO_5011504795" evidence="1">
    <location>
        <begin position="23"/>
        <end position="145"/>
    </location>
</feature>
<name>A0A1I4Z076_9FLAO</name>
<feature type="signal peptide" evidence="1">
    <location>
        <begin position="1"/>
        <end position="22"/>
    </location>
</feature>
<dbReference type="RefSeq" id="WP_092908914.1">
    <property type="nucleotide sequence ID" value="NZ_FOUZ01000012.1"/>
</dbReference>
<protein>
    <submittedName>
        <fullName evidence="2">Uncharacterized protein</fullName>
    </submittedName>
</protein>
<evidence type="ECO:0000256" key="1">
    <source>
        <dbReference type="SAM" id="SignalP"/>
    </source>
</evidence>
<accession>A0A1I4Z076</accession>
<gene>
    <name evidence="2" type="ORF">SAMN05421738_11256</name>
</gene>
<dbReference type="Proteomes" id="UP000199149">
    <property type="component" value="Unassembled WGS sequence"/>
</dbReference>
<sequence>MKKIKVKVVGVAVLSAMLFVSCQEKSEQKEVVTETVHHENELAVATTSSSYKIGDKVPNKQVCMVNNAYMGKDQFEVPYDGKTYYGCCNMCVERIPNDETSRQATDPFTGKIIDKANAYIVLKDEVGNVDYFENEDNYKKYSQLN</sequence>
<dbReference type="PROSITE" id="PS51257">
    <property type="entry name" value="PROKAR_LIPOPROTEIN"/>
    <property type="match status" value="1"/>
</dbReference>